<feature type="region of interest" description="Disordered" evidence="4">
    <location>
        <begin position="411"/>
        <end position="435"/>
    </location>
</feature>
<comment type="caution">
    <text evidence="6">The sequence shown here is derived from an EMBL/GenBank/DDBJ whole genome shotgun (WGS) entry which is preliminary data.</text>
</comment>
<dbReference type="RefSeq" id="WP_405336571.1">
    <property type="nucleotide sequence ID" value="NZ_JBANFI010000001.1"/>
</dbReference>
<accession>A0ABW8PTZ5</accession>
<evidence type="ECO:0000256" key="2">
    <source>
        <dbReference type="ARBA" id="ARBA00009149"/>
    </source>
</evidence>
<reference evidence="6 7" key="1">
    <citation type="submission" date="2024-02" db="EMBL/GenBank/DDBJ databases">
        <title>Marinospirillum sp. MEB 164 isolated from Lonar lake sediment.</title>
        <authorList>
            <person name="Joshi A."/>
            <person name="Thite S."/>
        </authorList>
    </citation>
    <scope>NUCLEOTIDE SEQUENCE [LARGE SCALE GENOMIC DNA]</scope>
    <source>
        <strain evidence="6 7">MEB164</strain>
    </source>
</reference>
<keyword evidence="6" id="KW-0966">Cell projection</keyword>
<feature type="compositionally biased region" description="Polar residues" evidence="4">
    <location>
        <begin position="62"/>
        <end position="80"/>
    </location>
</feature>
<dbReference type="EMBL" id="JBANFI010000001">
    <property type="protein sequence ID" value="MFK7159764.1"/>
    <property type="molecule type" value="Genomic_DNA"/>
</dbReference>
<dbReference type="InterPro" id="IPR021136">
    <property type="entry name" value="Flagellar_hook_control-like_C"/>
</dbReference>
<keyword evidence="3" id="KW-1005">Bacterial flagellum biogenesis</keyword>
<proteinExistence type="inferred from homology"/>
<dbReference type="Proteomes" id="UP001621714">
    <property type="component" value="Unassembled WGS sequence"/>
</dbReference>
<evidence type="ECO:0000256" key="3">
    <source>
        <dbReference type="ARBA" id="ARBA00022795"/>
    </source>
</evidence>
<evidence type="ECO:0000256" key="1">
    <source>
        <dbReference type="ARBA" id="ARBA00003944"/>
    </source>
</evidence>
<name>A0ABW8PTZ5_9GAMM</name>
<dbReference type="PRINTS" id="PR01007">
    <property type="entry name" value="FLGHOOKFLIK"/>
</dbReference>
<evidence type="ECO:0000313" key="6">
    <source>
        <dbReference type="EMBL" id="MFK7159764.1"/>
    </source>
</evidence>
<dbReference type="Pfam" id="PF02120">
    <property type="entry name" value="Flg_hook"/>
    <property type="match status" value="1"/>
</dbReference>
<dbReference type="CDD" id="cd17470">
    <property type="entry name" value="T3SS_Flik_C"/>
    <property type="match status" value="1"/>
</dbReference>
<keyword evidence="6" id="KW-0282">Flagellum</keyword>
<dbReference type="InterPro" id="IPR001635">
    <property type="entry name" value="Flag_hook_Flik"/>
</dbReference>
<evidence type="ECO:0000313" key="7">
    <source>
        <dbReference type="Proteomes" id="UP001621714"/>
    </source>
</evidence>
<sequence length="458" mass="48701">MMNASNAVHALLNFSSSATQKRASAVPSLEGEGPIFREQMQAATQSVQRRDPPPRAEKDTVQETPARQEPSSETAATSGQDLPAGGDVLPLSEETQALLSGLSEEQRDAVLEGLQAWLGSLSEQELADLQAQLEQGVDLSQLLSADLLAVVESLVDVDLDQQQILAGIEDLLNQMAAQQEGLLAFAQWQWNPSSQELQAATPSVASQLSDRTQSSLREALHAEAPERKAALNQATTSKAATQGDPGALPVRAEQFNLSKSLDQLVSSLNQQAVQPQSASKVEGLQQLLQSAGAGLSLAQPQMAAMMQGRVGMAPVSLAAQQAAAMANAEALANRISMMQSKNLQAAEMRLDPPGLGSIKISIRMQGDNASVFFQSANAHARDLIEQALPRLREMMEQGGLALTDAQVSQEDLAQRQAAPWERTTASGQSAEDEADADALAAQEITLLQQPLGLIDYYA</sequence>
<comment type="similarity">
    <text evidence="2">Belongs to the FliK family.</text>
</comment>
<keyword evidence="6" id="KW-0969">Cilium</keyword>
<comment type="function">
    <text evidence="1">Controls the length of the flagellar hook.</text>
</comment>
<gene>
    <name evidence="6" type="ORF">V6U78_01755</name>
</gene>
<feature type="compositionally biased region" description="Basic and acidic residues" evidence="4">
    <location>
        <begin position="48"/>
        <end position="61"/>
    </location>
</feature>
<dbReference type="Gene3D" id="3.30.750.140">
    <property type="match status" value="1"/>
</dbReference>
<protein>
    <submittedName>
        <fullName evidence="6">Flagellar hook-length control protein FliK</fullName>
    </submittedName>
</protein>
<feature type="region of interest" description="Disordered" evidence="4">
    <location>
        <begin position="15"/>
        <end position="88"/>
    </location>
</feature>
<evidence type="ECO:0000259" key="5">
    <source>
        <dbReference type="Pfam" id="PF02120"/>
    </source>
</evidence>
<dbReference type="InterPro" id="IPR038610">
    <property type="entry name" value="FliK-like_C_sf"/>
</dbReference>
<dbReference type="PANTHER" id="PTHR37533">
    <property type="entry name" value="FLAGELLAR HOOK-LENGTH CONTROL PROTEIN"/>
    <property type="match status" value="1"/>
</dbReference>
<dbReference type="PANTHER" id="PTHR37533:SF2">
    <property type="entry name" value="FLAGELLAR HOOK-LENGTH CONTROL PROTEIN"/>
    <property type="match status" value="1"/>
</dbReference>
<organism evidence="6 7">
    <name type="scientific">Marinospirillum alkalitolerans</name>
    <dbReference type="NCBI Taxonomy" id="3123374"/>
    <lineage>
        <taxon>Bacteria</taxon>
        <taxon>Pseudomonadati</taxon>
        <taxon>Pseudomonadota</taxon>
        <taxon>Gammaproteobacteria</taxon>
        <taxon>Oceanospirillales</taxon>
        <taxon>Oceanospirillaceae</taxon>
        <taxon>Marinospirillum</taxon>
    </lineage>
</organism>
<evidence type="ECO:0000256" key="4">
    <source>
        <dbReference type="SAM" id="MobiDB-lite"/>
    </source>
</evidence>
<dbReference type="InterPro" id="IPR052563">
    <property type="entry name" value="FliK"/>
</dbReference>
<keyword evidence="7" id="KW-1185">Reference proteome</keyword>
<feature type="domain" description="Flagellar hook-length control protein-like C-terminal" evidence="5">
    <location>
        <begin position="333"/>
        <end position="411"/>
    </location>
</feature>